<dbReference type="Proteomes" id="UP000887116">
    <property type="component" value="Unassembled WGS sequence"/>
</dbReference>
<name>A0A8X6JDH2_TRICU</name>
<dbReference type="InterPro" id="IPR003604">
    <property type="entry name" value="Matrin/U1-like-C_Znf_C2H2"/>
</dbReference>
<feature type="compositionally biased region" description="Basic residues" evidence="4">
    <location>
        <begin position="37"/>
        <end position="57"/>
    </location>
</feature>
<keyword evidence="3" id="KW-0862">Zinc</keyword>
<protein>
    <recommendedName>
        <fullName evidence="5">U1-type domain-containing protein</fullName>
    </recommendedName>
</protein>
<evidence type="ECO:0000256" key="1">
    <source>
        <dbReference type="ARBA" id="ARBA00022723"/>
    </source>
</evidence>
<dbReference type="InterPro" id="IPR022755">
    <property type="entry name" value="Znf_C2H2_jaz"/>
</dbReference>
<keyword evidence="1" id="KW-0479">Metal-binding</keyword>
<dbReference type="GO" id="GO:0003676">
    <property type="term" value="F:nucleic acid binding"/>
    <property type="evidence" value="ECO:0007669"/>
    <property type="project" value="InterPro"/>
</dbReference>
<evidence type="ECO:0000256" key="4">
    <source>
        <dbReference type="SAM" id="MobiDB-lite"/>
    </source>
</evidence>
<dbReference type="SUPFAM" id="SSF57667">
    <property type="entry name" value="beta-beta-alpha zinc fingers"/>
    <property type="match status" value="1"/>
</dbReference>
<keyword evidence="7" id="KW-1185">Reference proteome</keyword>
<sequence length="172" mass="20242">MGSCCEVCHIASQMHYEKANFDKRIILDADCSDQGEKRKHQRSRSRSKSRSPKHKSDKKSEINHDIPDRSFGDLFCRACDCHMNGEHMWEAHIQGKRHMKVVRRVEKWFYPSLLSYFRFPTFVKTLKLIGEFFPCFQNLNLWGKLPDHLQKLGFEPEAPDLKGHSWNDPSFS</sequence>
<feature type="region of interest" description="Disordered" evidence="4">
    <location>
        <begin position="33"/>
        <end position="65"/>
    </location>
</feature>
<comment type="caution">
    <text evidence="6">The sequence shown here is derived from an EMBL/GenBank/DDBJ whole genome shotgun (WGS) entry which is preliminary data.</text>
</comment>
<evidence type="ECO:0000313" key="6">
    <source>
        <dbReference type="EMBL" id="GFR21218.1"/>
    </source>
</evidence>
<reference evidence="6" key="1">
    <citation type="submission" date="2020-07" db="EMBL/GenBank/DDBJ databases">
        <title>Multicomponent nature underlies the extraordinary mechanical properties of spider dragline silk.</title>
        <authorList>
            <person name="Kono N."/>
            <person name="Nakamura H."/>
            <person name="Mori M."/>
            <person name="Yoshida Y."/>
            <person name="Ohtoshi R."/>
            <person name="Malay A.D."/>
            <person name="Moran D.A.P."/>
            <person name="Tomita M."/>
            <person name="Numata K."/>
            <person name="Arakawa K."/>
        </authorList>
    </citation>
    <scope>NUCLEOTIDE SEQUENCE</scope>
</reference>
<dbReference type="Pfam" id="PF12171">
    <property type="entry name" value="zf-C2H2_jaz"/>
    <property type="match status" value="1"/>
</dbReference>
<accession>A0A8X6JDH2</accession>
<evidence type="ECO:0000256" key="2">
    <source>
        <dbReference type="ARBA" id="ARBA00022771"/>
    </source>
</evidence>
<organism evidence="6 7">
    <name type="scientific">Trichonephila clavata</name>
    <name type="common">Joro spider</name>
    <name type="synonym">Nephila clavata</name>
    <dbReference type="NCBI Taxonomy" id="2740835"/>
    <lineage>
        <taxon>Eukaryota</taxon>
        <taxon>Metazoa</taxon>
        <taxon>Ecdysozoa</taxon>
        <taxon>Arthropoda</taxon>
        <taxon>Chelicerata</taxon>
        <taxon>Arachnida</taxon>
        <taxon>Araneae</taxon>
        <taxon>Araneomorphae</taxon>
        <taxon>Entelegynae</taxon>
        <taxon>Araneoidea</taxon>
        <taxon>Nephilidae</taxon>
        <taxon>Trichonephila</taxon>
    </lineage>
</organism>
<feature type="domain" description="U1-type" evidence="5">
    <location>
        <begin position="71"/>
        <end position="105"/>
    </location>
</feature>
<dbReference type="EMBL" id="BMAO01018123">
    <property type="protein sequence ID" value="GFR21218.1"/>
    <property type="molecule type" value="Genomic_DNA"/>
</dbReference>
<dbReference type="InterPro" id="IPR036236">
    <property type="entry name" value="Znf_C2H2_sf"/>
</dbReference>
<keyword evidence="2" id="KW-0863">Zinc-finger</keyword>
<dbReference type="GO" id="GO:0008270">
    <property type="term" value="F:zinc ion binding"/>
    <property type="evidence" value="ECO:0007669"/>
    <property type="project" value="UniProtKB-KW"/>
</dbReference>
<dbReference type="SMART" id="SM00451">
    <property type="entry name" value="ZnF_U1"/>
    <property type="match status" value="1"/>
</dbReference>
<proteinExistence type="predicted"/>
<dbReference type="AlphaFoldDB" id="A0A8X6JDH2"/>
<evidence type="ECO:0000259" key="5">
    <source>
        <dbReference type="SMART" id="SM00451"/>
    </source>
</evidence>
<dbReference type="OrthoDB" id="77607at2759"/>
<dbReference type="Gene3D" id="3.30.160.60">
    <property type="entry name" value="Classic Zinc Finger"/>
    <property type="match status" value="1"/>
</dbReference>
<gene>
    <name evidence="6" type="ORF">TNCT_563881</name>
</gene>
<evidence type="ECO:0000256" key="3">
    <source>
        <dbReference type="ARBA" id="ARBA00022833"/>
    </source>
</evidence>
<evidence type="ECO:0000313" key="7">
    <source>
        <dbReference type="Proteomes" id="UP000887116"/>
    </source>
</evidence>